<dbReference type="InterPro" id="IPR036615">
    <property type="entry name" value="Mur_ligase_C_dom_sf"/>
</dbReference>
<dbReference type="Pfam" id="PF08245">
    <property type="entry name" value="Mur_ligase_M"/>
    <property type="match status" value="1"/>
</dbReference>
<evidence type="ECO:0000259" key="17">
    <source>
        <dbReference type="Pfam" id="PF08245"/>
    </source>
</evidence>
<gene>
    <name evidence="14" type="primary">murC</name>
    <name evidence="18" type="ORF">J5A65_06100</name>
</gene>
<dbReference type="SUPFAM" id="SSF51984">
    <property type="entry name" value="MurCD N-terminal domain"/>
    <property type="match status" value="1"/>
</dbReference>
<dbReference type="Proteomes" id="UP000678513">
    <property type="component" value="Chromosome"/>
</dbReference>
<comment type="function">
    <text evidence="14">Cell wall formation.</text>
</comment>
<dbReference type="Pfam" id="PF01225">
    <property type="entry name" value="Mur_ligase"/>
    <property type="match status" value="1"/>
</dbReference>
<dbReference type="Gene3D" id="3.90.190.20">
    <property type="entry name" value="Mur ligase, C-terminal domain"/>
    <property type="match status" value="1"/>
</dbReference>
<keyword evidence="11 14" id="KW-0131">Cell cycle</keyword>
<evidence type="ECO:0000313" key="18">
    <source>
        <dbReference type="EMBL" id="QUC09286.1"/>
    </source>
</evidence>
<evidence type="ECO:0000256" key="11">
    <source>
        <dbReference type="ARBA" id="ARBA00023306"/>
    </source>
</evidence>
<dbReference type="PANTHER" id="PTHR43445:SF3">
    <property type="entry name" value="UDP-N-ACETYLMURAMATE--L-ALANINE LIGASE"/>
    <property type="match status" value="1"/>
</dbReference>
<dbReference type="Gene3D" id="3.40.50.720">
    <property type="entry name" value="NAD(P)-binding Rossmann-like Domain"/>
    <property type="match status" value="1"/>
</dbReference>
<comment type="catalytic activity">
    <reaction evidence="13 14">
        <text>UDP-N-acetyl-alpha-D-muramate + L-alanine + ATP = UDP-N-acetyl-alpha-D-muramoyl-L-alanine + ADP + phosphate + H(+)</text>
        <dbReference type="Rhea" id="RHEA:23372"/>
        <dbReference type="ChEBI" id="CHEBI:15378"/>
        <dbReference type="ChEBI" id="CHEBI:30616"/>
        <dbReference type="ChEBI" id="CHEBI:43474"/>
        <dbReference type="ChEBI" id="CHEBI:57972"/>
        <dbReference type="ChEBI" id="CHEBI:70757"/>
        <dbReference type="ChEBI" id="CHEBI:83898"/>
        <dbReference type="ChEBI" id="CHEBI:456216"/>
        <dbReference type="EC" id="6.3.2.8"/>
    </reaction>
</comment>
<evidence type="ECO:0000256" key="9">
    <source>
        <dbReference type="ARBA" id="ARBA00022960"/>
    </source>
</evidence>
<evidence type="ECO:0000256" key="2">
    <source>
        <dbReference type="ARBA" id="ARBA00004752"/>
    </source>
</evidence>
<keyword evidence="8 14" id="KW-0067">ATP-binding</keyword>
<feature type="domain" description="Mur ligase C-terminal" evidence="16">
    <location>
        <begin position="322"/>
        <end position="461"/>
    </location>
</feature>
<dbReference type="RefSeq" id="WP_212326622.1">
    <property type="nucleotide sequence ID" value="NZ_AP024463.1"/>
</dbReference>
<accession>A0ABX7Y8B7</accession>
<dbReference type="SUPFAM" id="SSF53623">
    <property type="entry name" value="MurD-like peptide ligases, catalytic domain"/>
    <property type="match status" value="1"/>
</dbReference>
<dbReference type="SUPFAM" id="SSF53244">
    <property type="entry name" value="MurD-like peptide ligases, peptide-binding domain"/>
    <property type="match status" value="1"/>
</dbReference>
<comment type="pathway">
    <text evidence="2 14">Cell wall biogenesis; peptidoglycan biosynthesis.</text>
</comment>
<dbReference type="NCBIfam" id="TIGR01082">
    <property type="entry name" value="murC"/>
    <property type="match status" value="1"/>
</dbReference>
<dbReference type="InterPro" id="IPR000713">
    <property type="entry name" value="Mur_ligase_N"/>
</dbReference>
<evidence type="ECO:0000256" key="7">
    <source>
        <dbReference type="ARBA" id="ARBA00022741"/>
    </source>
</evidence>
<dbReference type="InterPro" id="IPR005758">
    <property type="entry name" value="UDP-N-AcMur_Ala_ligase_MurC"/>
</dbReference>
<feature type="binding site" evidence="14">
    <location>
        <begin position="122"/>
        <end position="128"/>
    </location>
    <ligand>
        <name>ATP</name>
        <dbReference type="ChEBI" id="CHEBI:30616"/>
    </ligand>
</feature>
<keyword evidence="9 14" id="KW-0133">Cell shape</keyword>
<evidence type="ECO:0000256" key="8">
    <source>
        <dbReference type="ARBA" id="ARBA00022840"/>
    </source>
</evidence>
<evidence type="ECO:0000256" key="5">
    <source>
        <dbReference type="ARBA" id="ARBA00022598"/>
    </source>
</evidence>
<organism evidence="18 19">
    <name type="scientific">Arachnia rubra</name>
    <dbReference type="NCBI Taxonomy" id="1547448"/>
    <lineage>
        <taxon>Bacteria</taxon>
        <taxon>Bacillati</taxon>
        <taxon>Actinomycetota</taxon>
        <taxon>Actinomycetes</taxon>
        <taxon>Propionibacteriales</taxon>
        <taxon>Propionibacteriaceae</taxon>
        <taxon>Arachnia</taxon>
    </lineage>
</organism>
<comment type="similarity">
    <text evidence="14">Belongs to the MurCDEF family.</text>
</comment>
<name>A0ABX7Y8B7_9ACTN</name>
<evidence type="ECO:0000256" key="10">
    <source>
        <dbReference type="ARBA" id="ARBA00022984"/>
    </source>
</evidence>
<evidence type="ECO:0000256" key="3">
    <source>
        <dbReference type="ARBA" id="ARBA00012211"/>
    </source>
</evidence>
<keyword evidence="12 14" id="KW-0961">Cell wall biogenesis/degradation</keyword>
<dbReference type="InterPro" id="IPR004101">
    <property type="entry name" value="Mur_ligase_C"/>
</dbReference>
<dbReference type="InterPro" id="IPR013221">
    <property type="entry name" value="Mur_ligase_cen"/>
</dbReference>
<dbReference type="Gene3D" id="3.40.1190.10">
    <property type="entry name" value="Mur-like, catalytic domain"/>
    <property type="match status" value="1"/>
</dbReference>
<sequence length="483" mass="51202">MSLLTPVEVQPAAEVGPVHFIAIGGSGMNGIARLYAKLGVPVSGSDRSESATLDALREAGITCYAGHEASQLGDARTVVISSAIREDNPELAEARRRGLRVWHRSAALAALMLGKRGVSIAGTHGKTTTTAMTAVMLHEAGADPSYVIGGKLATTKASSDLGSGDAFVIEADESDGSFLQYPTQIAIITSLEPDHLVNWGTPEAYTEGYHTFATLPSVAWVIINVDDPGSRELADRLRAEGRQVIRYGFSEDADVRVTDARPTGNGIAGILTYGQDSGPLELRVPGDHNLSNASAAYAAGRLLGLGHREAVAALQRFEGTLRRFQLITDTAGIRVYDDYAHHPTEIRAALSAARHATVAGNEATGLEGRLIACFQPHLYSRTADFYEEFGDVMTLADVAVINDVCGDREDPVPGVTGQLVVDAARRHGAREVHYVVDKYDLPAALNQIARPGDLIITLGCGDVTIVGPLLAPLLAQRPEAQVS</sequence>
<dbReference type="InterPro" id="IPR036565">
    <property type="entry name" value="Mur-like_cat_sf"/>
</dbReference>
<dbReference type="HAMAP" id="MF_00046">
    <property type="entry name" value="MurC"/>
    <property type="match status" value="1"/>
</dbReference>
<comment type="subcellular location">
    <subcellularLocation>
        <location evidence="1 14">Cytoplasm</location>
    </subcellularLocation>
</comment>
<evidence type="ECO:0000256" key="12">
    <source>
        <dbReference type="ARBA" id="ARBA00023316"/>
    </source>
</evidence>
<evidence type="ECO:0000256" key="1">
    <source>
        <dbReference type="ARBA" id="ARBA00004496"/>
    </source>
</evidence>
<keyword evidence="19" id="KW-1185">Reference proteome</keyword>
<keyword evidence="4 14" id="KW-0963">Cytoplasm</keyword>
<evidence type="ECO:0000259" key="16">
    <source>
        <dbReference type="Pfam" id="PF02875"/>
    </source>
</evidence>
<dbReference type="EC" id="6.3.2.8" evidence="3 14"/>
<evidence type="ECO:0000313" key="19">
    <source>
        <dbReference type="Proteomes" id="UP000678513"/>
    </source>
</evidence>
<keyword evidence="7 14" id="KW-0547">Nucleotide-binding</keyword>
<evidence type="ECO:0000256" key="13">
    <source>
        <dbReference type="ARBA" id="ARBA00047833"/>
    </source>
</evidence>
<keyword evidence="5 14" id="KW-0436">Ligase</keyword>
<dbReference type="EMBL" id="CP072384">
    <property type="protein sequence ID" value="QUC09286.1"/>
    <property type="molecule type" value="Genomic_DNA"/>
</dbReference>
<dbReference type="InterPro" id="IPR050061">
    <property type="entry name" value="MurCDEF_pg_biosynth"/>
</dbReference>
<dbReference type="Pfam" id="PF02875">
    <property type="entry name" value="Mur_ligase_C"/>
    <property type="match status" value="1"/>
</dbReference>
<keyword evidence="6 14" id="KW-0132">Cell division</keyword>
<keyword evidence="10 14" id="KW-0573">Peptidoglycan synthesis</keyword>
<evidence type="ECO:0000256" key="4">
    <source>
        <dbReference type="ARBA" id="ARBA00022490"/>
    </source>
</evidence>
<dbReference type="PANTHER" id="PTHR43445">
    <property type="entry name" value="UDP-N-ACETYLMURAMATE--L-ALANINE LIGASE-RELATED"/>
    <property type="match status" value="1"/>
</dbReference>
<evidence type="ECO:0000259" key="15">
    <source>
        <dbReference type="Pfam" id="PF01225"/>
    </source>
</evidence>
<dbReference type="GO" id="GO:0008763">
    <property type="term" value="F:UDP-N-acetylmuramate-L-alanine ligase activity"/>
    <property type="evidence" value="ECO:0007669"/>
    <property type="project" value="UniProtKB-EC"/>
</dbReference>
<protein>
    <recommendedName>
        <fullName evidence="3 14">UDP-N-acetylmuramate--L-alanine ligase</fullName>
        <ecNumber evidence="3 14">6.3.2.8</ecNumber>
    </recommendedName>
    <alternativeName>
        <fullName evidence="14">UDP-N-acetylmuramoyl-L-alanine synthetase</fullName>
    </alternativeName>
</protein>
<evidence type="ECO:0000256" key="6">
    <source>
        <dbReference type="ARBA" id="ARBA00022618"/>
    </source>
</evidence>
<proteinExistence type="inferred from homology"/>
<reference evidence="18 19" key="1">
    <citation type="submission" date="2021-03" db="EMBL/GenBank/DDBJ databases">
        <title>Human Oral Microbial Genomes.</title>
        <authorList>
            <person name="Johnston C.D."/>
            <person name="Chen T."/>
            <person name="Dewhirst F.E."/>
        </authorList>
    </citation>
    <scope>NUCLEOTIDE SEQUENCE [LARGE SCALE GENOMIC DNA]</scope>
    <source>
        <strain evidence="18 19">DSMZ 100122</strain>
    </source>
</reference>
<evidence type="ECO:0000256" key="14">
    <source>
        <dbReference type="HAMAP-Rule" id="MF_00046"/>
    </source>
</evidence>
<feature type="domain" description="Mur ligase central" evidence="17">
    <location>
        <begin position="120"/>
        <end position="299"/>
    </location>
</feature>
<feature type="domain" description="Mur ligase N-terminal catalytic" evidence="15">
    <location>
        <begin position="18"/>
        <end position="115"/>
    </location>
</feature>